<dbReference type="Proteomes" id="UP000465301">
    <property type="component" value="Unassembled WGS sequence"/>
</dbReference>
<comment type="catalytic activity">
    <reaction evidence="14">
        <text>(9Z)-octadecenoyl-CoA + H2O = (9Z)-octadecenoate + CoA + H(+)</text>
        <dbReference type="Rhea" id="RHEA:40139"/>
        <dbReference type="ChEBI" id="CHEBI:15377"/>
        <dbReference type="ChEBI" id="CHEBI:15378"/>
        <dbReference type="ChEBI" id="CHEBI:30823"/>
        <dbReference type="ChEBI" id="CHEBI:57287"/>
        <dbReference type="ChEBI" id="CHEBI:57387"/>
    </reaction>
    <physiologicalReaction direction="left-to-right" evidence="14">
        <dbReference type="Rhea" id="RHEA:40140"/>
    </physiologicalReaction>
</comment>
<name>A0A7I9ZEA8_9MYCO</name>
<evidence type="ECO:0000256" key="20">
    <source>
        <dbReference type="ARBA" id="ARBA00047734"/>
    </source>
</evidence>
<evidence type="ECO:0000313" key="26">
    <source>
        <dbReference type="EMBL" id="GFG98967.1"/>
    </source>
</evidence>
<evidence type="ECO:0000256" key="22">
    <source>
        <dbReference type="ARBA" id="ARBA00048074"/>
    </source>
</evidence>
<proteinExistence type="inferred from homology"/>
<comment type="similarity">
    <text evidence="15">Belongs to the THEM4/THEM5 thioesterase family.</text>
</comment>
<keyword evidence="7" id="KW-0378">Hydrolase</keyword>
<keyword evidence="8" id="KW-0276">Fatty acid metabolism</keyword>
<keyword evidence="27" id="KW-1185">Reference proteome</keyword>
<keyword evidence="10" id="KW-0443">Lipid metabolism</keyword>
<evidence type="ECO:0000256" key="8">
    <source>
        <dbReference type="ARBA" id="ARBA00022832"/>
    </source>
</evidence>
<dbReference type="EMBL" id="BLLA01000001">
    <property type="protein sequence ID" value="GFG98967.1"/>
    <property type="molecule type" value="Genomic_DNA"/>
</dbReference>
<dbReference type="PANTHER" id="PTHR12418">
    <property type="entry name" value="ACYL-COENZYME A THIOESTERASE THEM4"/>
    <property type="match status" value="1"/>
</dbReference>
<evidence type="ECO:0000256" key="13">
    <source>
        <dbReference type="ARBA" id="ARBA00035852"/>
    </source>
</evidence>
<evidence type="ECO:0000256" key="3">
    <source>
        <dbReference type="ARBA" id="ARBA00004632"/>
    </source>
</evidence>
<keyword evidence="12" id="KW-0966">Cell projection</keyword>
<comment type="catalytic activity">
    <reaction evidence="20">
        <text>hexadecanoyl-CoA + H2O = hexadecanoate + CoA + H(+)</text>
        <dbReference type="Rhea" id="RHEA:16645"/>
        <dbReference type="ChEBI" id="CHEBI:7896"/>
        <dbReference type="ChEBI" id="CHEBI:15377"/>
        <dbReference type="ChEBI" id="CHEBI:15378"/>
        <dbReference type="ChEBI" id="CHEBI:57287"/>
        <dbReference type="ChEBI" id="CHEBI:57379"/>
        <dbReference type="EC" id="3.1.2.2"/>
    </reaction>
    <physiologicalReaction direction="left-to-right" evidence="20">
        <dbReference type="Rhea" id="RHEA:16646"/>
    </physiologicalReaction>
</comment>
<accession>A0A7I9ZEA8</accession>
<dbReference type="Gene3D" id="3.10.129.10">
    <property type="entry name" value="Hotdog Thioesterase"/>
    <property type="match status" value="1"/>
</dbReference>
<evidence type="ECO:0000256" key="5">
    <source>
        <dbReference type="ARBA" id="ARBA00022490"/>
    </source>
</evidence>
<comment type="catalytic activity">
    <reaction evidence="22">
        <text>dodecanoyl-CoA + H2O = dodecanoate + CoA + H(+)</text>
        <dbReference type="Rhea" id="RHEA:30135"/>
        <dbReference type="ChEBI" id="CHEBI:15377"/>
        <dbReference type="ChEBI" id="CHEBI:15378"/>
        <dbReference type="ChEBI" id="CHEBI:18262"/>
        <dbReference type="ChEBI" id="CHEBI:57287"/>
        <dbReference type="ChEBI" id="CHEBI:57375"/>
    </reaction>
    <physiologicalReaction direction="left-to-right" evidence="22">
        <dbReference type="Rhea" id="RHEA:30136"/>
    </physiologicalReaction>
</comment>
<evidence type="ECO:0000256" key="4">
    <source>
        <dbReference type="ARBA" id="ARBA00022475"/>
    </source>
</evidence>
<evidence type="ECO:0000256" key="12">
    <source>
        <dbReference type="ARBA" id="ARBA00023273"/>
    </source>
</evidence>
<keyword evidence="6" id="KW-0053">Apoptosis</keyword>
<reference evidence="26 27" key="1">
    <citation type="journal article" date="2019" name="Emerg. Microbes Infect.">
        <title>Comprehensive subspecies identification of 175 nontuberculous mycobacteria species based on 7547 genomic profiles.</title>
        <authorList>
            <person name="Matsumoto Y."/>
            <person name="Kinjo T."/>
            <person name="Motooka D."/>
            <person name="Nabeya D."/>
            <person name="Jung N."/>
            <person name="Uechi K."/>
            <person name="Horii T."/>
            <person name="Iida T."/>
            <person name="Fujita J."/>
            <person name="Nakamura S."/>
        </authorList>
    </citation>
    <scope>NUCLEOTIDE SEQUENCE [LARGE SCALE GENOMIC DNA]</scope>
    <source>
        <strain evidence="26 27">JCM 30726</strain>
    </source>
</reference>
<evidence type="ECO:0000256" key="7">
    <source>
        <dbReference type="ARBA" id="ARBA00022801"/>
    </source>
</evidence>
<dbReference type="AlphaFoldDB" id="A0A7I9ZEA8"/>
<evidence type="ECO:0000256" key="18">
    <source>
        <dbReference type="ARBA" id="ARBA00043210"/>
    </source>
</evidence>
<dbReference type="PANTHER" id="PTHR12418:SF19">
    <property type="entry name" value="ACYL-COENZYME A THIOESTERASE THEM4"/>
    <property type="match status" value="1"/>
</dbReference>
<dbReference type="GO" id="GO:0005737">
    <property type="term" value="C:cytoplasm"/>
    <property type="evidence" value="ECO:0007669"/>
    <property type="project" value="UniProtKB-SubCell"/>
</dbReference>
<dbReference type="GO" id="GO:0016787">
    <property type="term" value="F:hydrolase activity"/>
    <property type="evidence" value="ECO:0007669"/>
    <property type="project" value="UniProtKB-KW"/>
</dbReference>
<evidence type="ECO:0000313" key="27">
    <source>
        <dbReference type="Proteomes" id="UP000465301"/>
    </source>
</evidence>
<evidence type="ECO:0000256" key="6">
    <source>
        <dbReference type="ARBA" id="ARBA00022703"/>
    </source>
</evidence>
<evidence type="ECO:0000256" key="10">
    <source>
        <dbReference type="ARBA" id="ARBA00023098"/>
    </source>
</evidence>
<dbReference type="EC" id="3.1.2.2" evidence="16"/>
<comment type="catalytic activity">
    <reaction evidence="13">
        <text>(5Z,8Z,11Z,14Z)-eicosatetraenoyl-CoA + H2O = (5Z,8Z,11Z,14Z)-eicosatetraenoate + CoA + H(+)</text>
        <dbReference type="Rhea" id="RHEA:40151"/>
        <dbReference type="ChEBI" id="CHEBI:15377"/>
        <dbReference type="ChEBI" id="CHEBI:15378"/>
        <dbReference type="ChEBI" id="CHEBI:32395"/>
        <dbReference type="ChEBI" id="CHEBI:57287"/>
        <dbReference type="ChEBI" id="CHEBI:57368"/>
    </reaction>
    <physiologicalReaction direction="left-to-right" evidence="13">
        <dbReference type="Rhea" id="RHEA:40152"/>
    </physiologicalReaction>
</comment>
<keyword evidence="9" id="KW-0809">Transit peptide</keyword>
<keyword evidence="4" id="KW-1003">Cell membrane</keyword>
<evidence type="ECO:0000256" key="24">
    <source>
        <dbReference type="SAM" id="MobiDB-lite"/>
    </source>
</evidence>
<keyword evidence="11" id="KW-0472">Membrane</keyword>
<dbReference type="InterPro" id="IPR052365">
    <property type="entry name" value="THEM4/THEM5_acyl-CoA_thioest"/>
</dbReference>
<evidence type="ECO:0000256" key="1">
    <source>
        <dbReference type="ARBA" id="ARBA00004170"/>
    </source>
</evidence>
<feature type="region of interest" description="Disordered" evidence="24">
    <location>
        <begin position="1"/>
        <end position="28"/>
    </location>
</feature>
<organism evidence="26 27">
    <name type="scientific">Mycobacterium timonense</name>
    <dbReference type="NCBI Taxonomy" id="701043"/>
    <lineage>
        <taxon>Bacteria</taxon>
        <taxon>Bacillati</taxon>
        <taxon>Actinomycetota</taxon>
        <taxon>Actinomycetes</taxon>
        <taxon>Mycobacteriales</taxon>
        <taxon>Mycobacteriaceae</taxon>
        <taxon>Mycobacterium</taxon>
        <taxon>Mycobacterium avium complex (MAC)</taxon>
    </lineage>
</organism>
<keyword evidence="5" id="KW-0963">Cytoplasm</keyword>
<dbReference type="SUPFAM" id="SSF54637">
    <property type="entry name" value="Thioesterase/thiol ester dehydrase-isomerase"/>
    <property type="match status" value="1"/>
</dbReference>
<dbReference type="InterPro" id="IPR029069">
    <property type="entry name" value="HotDog_dom_sf"/>
</dbReference>
<evidence type="ECO:0000256" key="21">
    <source>
        <dbReference type="ARBA" id="ARBA00047969"/>
    </source>
</evidence>
<evidence type="ECO:0000259" key="25">
    <source>
        <dbReference type="Pfam" id="PF03061"/>
    </source>
</evidence>
<evidence type="ECO:0000256" key="14">
    <source>
        <dbReference type="ARBA" id="ARBA00037002"/>
    </source>
</evidence>
<evidence type="ECO:0000256" key="15">
    <source>
        <dbReference type="ARBA" id="ARBA00038456"/>
    </source>
</evidence>
<dbReference type="GO" id="GO:0016020">
    <property type="term" value="C:membrane"/>
    <property type="evidence" value="ECO:0007669"/>
    <property type="project" value="UniProtKB-SubCell"/>
</dbReference>
<comment type="catalytic activity">
    <reaction evidence="21">
        <text>decanoyl-CoA + H2O = decanoate + CoA + H(+)</text>
        <dbReference type="Rhea" id="RHEA:40059"/>
        <dbReference type="ChEBI" id="CHEBI:15377"/>
        <dbReference type="ChEBI" id="CHEBI:15378"/>
        <dbReference type="ChEBI" id="CHEBI:27689"/>
        <dbReference type="ChEBI" id="CHEBI:57287"/>
        <dbReference type="ChEBI" id="CHEBI:61430"/>
    </reaction>
    <physiologicalReaction direction="left-to-right" evidence="21">
        <dbReference type="Rhea" id="RHEA:40060"/>
    </physiologicalReaction>
</comment>
<comment type="catalytic activity">
    <reaction evidence="23">
        <text>tetradecanoyl-CoA + H2O = tetradecanoate + CoA + H(+)</text>
        <dbReference type="Rhea" id="RHEA:40119"/>
        <dbReference type="ChEBI" id="CHEBI:15377"/>
        <dbReference type="ChEBI" id="CHEBI:15378"/>
        <dbReference type="ChEBI" id="CHEBI:30807"/>
        <dbReference type="ChEBI" id="CHEBI:57287"/>
        <dbReference type="ChEBI" id="CHEBI:57385"/>
    </reaction>
    <physiologicalReaction direction="left-to-right" evidence="23">
        <dbReference type="Rhea" id="RHEA:40120"/>
    </physiologicalReaction>
</comment>
<evidence type="ECO:0000256" key="9">
    <source>
        <dbReference type="ARBA" id="ARBA00022946"/>
    </source>
</evidence>
<feature type="domain" description="Thioesterase" evidence="25">
    <location>
        <begin position="131"/>
        <end position="195"/>
    </location>
</feature>
<comment type="caution">
    <text evidence="26">The sequence shown here is derived from an EMBL/GenBank/DDBJ whole genome shotgun (WGS) entry which is preliminary data.</text>
</comment>
<dbReference type="InterPro" id="IPR006683">
    <property type="entry name" value="Thioestr_dom"/>
</dbReference>
<dbReference type="GO" id="GO:0006631">
    <property type="term" value="P:fatty acid metabolic process"/>
    <property type="evidence" value="ECO:0007669"/>
    <property type="project" value="UniProtKB-KW"/>
</dbReference>
<evidence type="ECO:0000256" key="23">
    <source>
        <dbReference type="ARBA" id="ARBA00048180"/>
    </source>
</evidence>
<comment type="subcellular location">
    <subcellularLocation>
        <location evidence="3">Cell projection</location>
        <location evidence="3">Ruffle membrane</location>
    </subcellularLocation>
    <subcellularLocation>
        <location evidence="2">Cytoplasm</location>
    </subcellularLocation>
    <subcellularLocation>
        <location evidence="1">Membrane</location>
        <topology evidence="1">Peripheral membrane protein</topology>
    </subcellularLocation>
</comment>
<evidence type="ECO:0000256" key="11">
    <source>
        <dbReference type="ARBA" id="ARBA00023136"/>
    </source>
</evidence>
<evidence type="ECO:0000256" key="16">
    <source>
        <dbReference type="ARBA" id="ARBA00038848"/>
    </source>
</evidence>
<protein>
    <recommendedName>
        <fullName evidence="17">Acyl-coenzyme A thioesterase THEM4</fullName>
        <ecNumber evidence="16">3.1.2.2</ecNumber>
    </recommendedName>
    <alternativeName>
        <fullName evidence="18">Thioesterase superfamily member 4</fullName>
    </alternativeName>
</protein>
<dbReference type="Pfam" id="PF03061">
    <property type="entry name" value="4HBT"/>
    <property type="match status" value="1"/>
</dbReference>
<comment type="catalytic activity">
    <reaction evidence="19">
        <text>octanoyl-CoA + H2O = octanoate + CoA + H(+)</text>
        <dbReference type="Rhea" id="RHEA:30143"/>
        <dbReference type="ChEBI" id="CHEBI:15377"/>
        <dbReference type="ChEBI" id="CHEBI:15378"/>
        <dbReference type="ChEBI" id="CHEBI:25646"/>
        <dbReference type="ChEBI" id="CHEBI:57287"/>
        <dbReference type="ChEBI" id="CHEBI:57386"/>
    </reaction>
    <physiologicalReaction direction="left-to-right" evidence="19">
        <dbReference type="Rhea" id="RHEA:30144"/>
    </physiologicalReaction>
</comment>
<sequence length="220" mass="23687">MFDDDADRLVTNEPAPRGGFPQIRAWHGPNVHNPGGGVEYGEMVAGLRDFLDAVAAAVPDSATTVELMQDLRAWTDRLADVAVSERRQLWGRRLDLPGHGQTMAPSFAAISGDQDSVHGTVTFGRYFLGGGGAAHGGAIPLLFDEVLGQLANSGGRAPSRTAYLHTDYRSITPIGEELAVRAWFVSEQGRKRILRATITHGDTLCAEAEGLFIVLRPDQP</sequence>
<evidence type="ECO:0000256" key="19">
    <source>
        <dbReference type="ARBA" id="ARBA00047588"/>
    </source>
</evidence>
<evidence type="ECO:0000256" key="2">
    <source>
        <dbReference type="ARBA" id="ARBA00004496"/>
    </source>
</evidence>
<gene>
    <name evidence="26" type="ORF">MTIM_48460</name>
</gene>
<evidence type="ECO:0000256" key="17">
    <source>
        <dbReference type="ARBA" id="ARBA00040123"/>
    </source>
</evidence>